<comment type="caution">
    <text evidence="1">The sequence shown here is derived from an EMBL/GenBank/DDBJ whole genome shotgun (WGS) entry which is preliminary data.</text>
</comment>
<name>A0A1R3GX91_COCAP</name>
<sequence length="30" mass="3171">MATSAYNSVVDGTVSHVTNGVDSKGRLTRF</sequence>
<dbReference type="EMBL" id="AWWV01013172">
    <property type="protein sequence ID" value="OMO62725.1"/>
    <property type="molecule type" value="Genomic_DNA"/>
</dbReference>
<evidence type="ECO:0000313" key="1">
    <source>
        <dbReference type="EMBL" id="OMO62725.1"/>
    </source>
</evidence>
<gene>
    <name evidence="1" type="ORF">CCACVL1_22669</name>
</gene>
<reference evidence="1 2" key="1">
    <citation type="submission" date="2013-09" db="EMBL/GenBank/DDBJ databases">
        <title>Corchorus capsularis genome sequencing.</title>
        <authorList>
            <person name="Alam M."/>
            <person name="Haque M.S."/>
            <person name="Islam M.S."/>
            <person name="Emdad E.M."/>
            <person name="Islam M.M."/>
            <person name="Ahmed B."/>
            <person name="Halim A."/>
            <person name="Hossen Q.M.M."/>
            <person name="Hossain M.Z."/>
            <person name="Ahmed R."/>
            <person name="Khan M.M."/>
            <person name="Islam R."/>
            <person name="Rashid M.M."/>
            <person name="Khan S.A."/>
            <person name="Rahman M.S."/>
            <person name="Alam M."/>
        </authorList>
    </citation>
    <scope>NUCLEOTIDE SEQUENCE [LARGE SCALE GENOMIC DNA]</scope>
    <source>
        <strain evidence="2">cv. CVL-1</strain>
        <tissue evidence="1">Whole seedling</tissue>
    </source>
</reference>
<dbReference type="Proteomes" id="UP000188268">
    <property type="component" value="Unassembled WGS sequence"/>
</dbReference>
<evidence type="ECO:0000313" key="2">
    <source>
        <dbReference type="Proteomes" id="UP000188268"/>
    </source>
</evidence>
<organism evidence="1 2">
    <name type="scientific">Corchorus capsularis</name>
    <name type="common">Jute</name>
    <dbReference type="NCBI Taxonomy" id="210143"/>
    <lineage>
        <taxon>Eukaryota</taxon>
        <taxon>Viridiplantae</taxon>
        <taxon>Streptophyta</taxon>
        <taxon>Embryophyta</taxon>
        <taxon>Tracheophyta</taxon>
        <taxon>Spermatophyta</taxon>
        <taxon>Magnoliopsida</taxon>
        <taxon>eudicotyledons</taxon>
        <taxon>Gunneridae</taxon>
        <taxon>Pentapetalae</taxon>
        <taxon>rosids</taxon>
        <taxon>malvids</taxon>
        <taxon>Malvales</taxon>
        <taxon>Malvaceae</taxon>
        <taxon>Grewioideae</taxon>
        <taxon>Apeibeae</taxon>
        <taxon>Corchorus</taxon>
    </lineage>
</organism>
<keyword evidence="2" id="KW-1185">Reference proteome</keyword>
<accession>A0A1R3GX91</accession>
<proteinExistence type="predicted"/>
<dbReference type="AlphaFoldDB" id="A0A1R3GX91"/>
<dbReference type="Gramene" id="OMO62725">
    <property type="protein sequence ID" value="OMO62725"/>
    <property type="gene ID" value="CCACVL1_22669"/>
</dbReference>
<protein>
    <submittedName>
        <fullName evidence="1">Uncharacterized protein</fullName>
    </submittedName>
</protein>